<dbReference type="InParanoid" id="A0A0C2Z260"/>
<reference evidence="2 3" key="1">
    <citation type="submission" date="2014-04" db="EMBL/GenBank/DDBJ databases">
        <authorList>
            <consortium name="DOE Joint Genome Institute"/>
            <person name="Kuo A."/>
            <person name="Kohler A."/>
            <person name="Nagy L.G."/>
            <person name="Floudas D."/>
            <person name="Copeland A."/>
            <person name="Barry K.W."/>
            <person name="Cichocki N."/>
            <person name="Veneault-Fourrey C."/>
            <person name="LaButti K."/>
            <person name="Lindquist E.A."/>
            <person name="Lipzen A."/>
            <person name="Lundell T."/>
            <person name="Morin E."/>
            <person name="Murat C."/>
            <person name="Sun H."/>
            <person name="Tunlid A."/>
            <person name="Henrissat B."/>
            <person name="Grigoriev I.V."/>
            <person name="Hibbett D.S."/>
            <person name="Martin F."/>
            <person name="Nordberg H.P."/>
            <person name="Cantor M.N."/>
            <person name="Hua S.X."/>
        </authorList>
    </citation>
    <scope>NUCLEOTIDE SEQUENCE [LARGE SCALE GENOMIC DNA]</scope>
    <source>
        <strain evidence="2 3">Foug A</strain>
    </source>
</reference>
<sequence>MVIFFIAEVSVSLWIMVAMSVVDHESSVEHISITGHHDIDLCLPSGRVSSIQYRSLISAQRALADHG</sequence>
<feature type="signal peptide" evidence="1">
    <location>
        <begin position="1"/>
        <end position="20"/>
    </location>
</feature>
<organism evidence="2 3">
    <name type="scientific">Scleroderma citrinum Foug A</name>
    <dbReference type="NCBI Taxonomy" id="1036808"/>
    <lineage>
        <taxon>Eukaryota</taxon>
        <taxon>Fungi</taxon>
        <taxon>Dikarya</taxon>
        <taxon>Basidiomycota</taxon>
        <taxon>Agaricomycotina</taxon>
        <taxon>Agaricomycetes</taxon>
        <taxon>Agaricomycetidae</taxon>
        <taxon>Boletales</taxon>
        <taxon>Sclerodermatineae</taxon>
        <taxon>Sclerodermataceae</taxon>
        <taxon>Scleroderma</taxon>
    </lineage>
</organism>
<dbReference type="AlphaFoldDB" id="A0A0C2Z260"/>
<dbReference type="HOGENOM" id="CLU_2813894_0_0_1"/>
<dbReference type="EMBL" id="KN822125">
    <property type="protein sequence ID" value="KIM55928.1"/>
    <property type="molecule type" value="Genomic_DNA"/>
</dbReference>
<dbReference type="Proteomes" id="UP000053989">
    <property type="component" value="Unassembled WGS sequence"/>
</dbReference>
<keyword evidence="3" id="KW-1185">Reference proteome</keyword>
<gene>
    <name evidence="2" type="ORF">SCLCIDRAFT_277108</name>
</gene>
<keyword evidence="1" id="KW-0732">Signal</keyword>
<evidence type="ECO:0000313" key="3">
    <source>
        <dbReference type="Proteomes" id="UP000053989"/>
    </source>
</evidence>
<evidence type="ECO:0000256" key="1">
    <source>
        <dbReference type="SAM" id="SignalP"/>
    </source>
</evidence>
<proteinExistence type="predicted"/>
<name>A0A0C2Z260_9AGAM</name>
<evidence type="ECO:0000313" key="2">
    <source>
        <dbReference type="EMBL" id="KIM55928.1"/>
    </source>
</evidence>
<accession>A0A0C2Z260</accession>
<feature type="chain" id="PRO_5002174835" evidence="1">
    <location>
        <begin position="21"/>
        <end position="67"/>
    </location>
</feature>
<reference evidence="3" key="2">
    <citation type="submission" date="2015-01" db="EMBL/GenBank/DDBJ databases">
        <title>Evolutionary Origins and Diversification of the Mycorrhizal Mutualists.</title>
        <authorList>
            <consortium name="DOE Joint Genome Institute"/>
            <consortium name="Mycorrhizal Genomics Consortium"/>
            <person name="Kohler A."/>
            <person name="Kuo A."/>
            <person name="Nagy L.G."/>
            <person name="Floudas D."/>
            <person name="Copeland A."/>
            <person name="Barry K.W."/>
            <person name="Cichocki N."/>
            <person name="Veneault-Fourrey C."/>
            <person name="LaButti K."/>
            <person name="Lindquist E.A."/>
            <person name="Lipzen A."/>
            <person name="Lundell T."/>
            <person name="Morin E."/>
            <person name="Murat C."/>
            <person name="Riley R."/>
            <person name="Ohm R."/>
            <person name="Sun H."/>
            <person name="Tunlid A."/>
            <person name="Henrissat B."/>
            <person name="Grigoriev I.V."/>
            <person name="Hibbett D.S."/>
            <person name="Martin F."/>
        </authorList>
    </citation>
    <scope>NUCLEOTIDE SEQUENCE [LARGE SCALE GENOMIC DNA]</scope>
    <source>
        <strain evidence="3">Foug A</strain>
    </source>
</reference>
<protein>
    <submittedName>
        <fullName evidence="2">Uncharacterized protein</fullName>
    </submittedName>
</protein>
<dbReference type="OrthoDB" id="2711902at2759"/>